<evidence type="ECO:0000256" key="1">
    <source>
        <dbReference type="ARBA" id="ARBA00005664"/>
    </source>
</evidence>
<dbReference type="GO" id="GO:0000009">
    <property type="term" value="F:alpha-1,6-mannosyltransferase activity"/>
    <property type="evidence" value="ECO:0007669"/>
    <property type="project" value="TreeGrafter"/>
</dbReference>
<evidence type="ECO:0008006" key="7">
    <source>
        <dbReference type="Google" id="ProtNLM"/>
    </source>
</evidence>
<evidence type="ECO:0000313" key="6">
    <source>
        <dbReference type="Proteomes" id="UP000237438"/>
    </source>
</evidence>
<keyword evidence="3" id="KW-0808">Transferase</keyword>
<comment type="caution">
    <text evidence="5">The sequence shown here is derived from an EMBL/GenBank/DDBJ whole genome shotgun (WGS) entry which is preliminary data.</text>
</comment>
<dbReference type="AlphaFoldDB" id="A0A2S4PVP2"/>
<dbReference type="EMBL" id="PEDP01000408">
    <property type="protein sequence ID" value="POS86110.1"/>
    <property type="molecule type" value="Genomic_DNA"/>
</dbReference>
<name>A0A2S4PVP2_9PEZI</name>
<reference evidence="5 6" key="1">
    <citation type="submission" date="2017-10" db="EMBL/GenBank/DDBJ databases">
        <title>Development of genomic resources for the powdery mildew, Erysiphe pulchra.</title>
        <authorList>
            <person name="Wadl P.A."/>
            <person name="Mack B.M."/>
            <person name="Moore G."/>
            <person name="Beltz S.B."/>
        </authorList>
    </citation>
    <scope>NUCLEOTIDE SEQUENCE [LARGE SCALE GENOMIC DNA]</scope>
    <source>
        <strain evidence="5">Cflorida</strain>
    </source>
</reference>
<feature type="transmembrane region" description="Helical" evidence="4">
    <location>
        <begin position="31"/>
        <end position="48"/>
    </location>
</feature>
<proteinExistence type="inferred from homology"/>
<keyword evidence="4" id="KW-0812">Transmembrane</keyword>
<protein>
    <recommendedName>
        <fullName evidence="7">Glycosyltransferase family 34 protein</fullName>
    </recommendedName>
</protein>
<sequence>MHLALPKKKLSIIPTYNTRPSREPILRRKRIQIIAGSILLIGIFFFIVRQVIGGSNGIGSGNPPVVIVTVFDYEKYNKNYIEGIKQNRISYAKKHGYATFFANSSDYELNGAPKSWAQVPAIRHAISKYDQCKYVWYLSHNSVIMNPAVRVDGDIMSPAVLEKKMLGNQPLVPPSSVIKTFKNLKGKNIEFVLTQDQTGLVLGSYIFRRGSWSKFFLDVWFDPLYRSYNFQKAHIHALEHIVQWHPTILSKLALIPQRMLNSYSKPDSNSEVGIYREGDFVVELTGCEQTDRNCATEVQPYLERSKLMIQR</sequence>
<keyword evidence="4" id="KW-1133">Transmembrane helix</keyword>
<dbReference type="PANTHER" id="PTHR31306:SF10">
    <property type="entry name" value="ALPHA-1,6-MANNOSYLTRANSFERASE MNN11-RELATED"/>
    <property type="match status" value="1"/>
</dbReference>
<organism evidence="5 6">
    <name type="scientific">Erysiphe pulchra</name>
    <dbReference type="NCBI Taxonomy" id="225359"/>
    <lineage>
        <taxon>Eukaryota</taxon>
        <taxon>Fungi</taxon>
        <taxon>Dikarya</taxon>
        <taxon>Ascomycota</taxon>
        <taxon>Pezizomycotina</taxon>
        <taxon>Leotiomycetes</taxon>
        <taxon>Erysiphales</taxon>
        <taxon>Erysiphaceae</taxon>
        <taxon>Erysiphe</taxon>
    </lineage>
</organism>
<gene>
    <name evidence="5" type="ORF">EPUL_001078</name>
</gene>
<evidence type="ECO:0000256" key="2">
    <source>
        <dbReference type="ARBA" id="ARBA00022676"/>
    </source>
</evidence>
<accession>A0A2S4PVP2</accession>
<evidence type="ECO:0000256" key="4">
    <source>
        <dbReference type="SAM" id="Phobius"/>
    </source>
</evidence>
<keyword evidence="2" id="KW-0328">Glycosyltransferase</keyword>
<dbReference type="InterPro" id="IPR008630">
    <property type="entry name" value="Glyco_trans_34"/>
</dbReference>
<dbReference type="Pfam" id="PF05637">
    <property type="entry name" value="Glyco_transf_34"/>
    <property type="match status" value="1"/>
</dbReference>
<evidence type="ECO:0000313" key="5">
    <source>
        <dbReference type="EMBL" id="POS86110.1"/>
    </source>
</evidence>
<dbReference type="PANTHER" id="PTHR31306">
    <property type="entry name" value="ALPHA-1,6-MANNOSYLTRANSFERASE MNN11-RELATED"/>
    <property type="match status" value="1"/>
</dbReference>
<dbReference type="Proteomes" id="UP000237438">
    <property type="component" value="Unassembled WGS sequence"/>
</dbReference>
<dbReference type="GO" id="GO:0000136">
    <property type="term" value="C:mannan polymerase complex"/>
    <property type="evidence" value="ECO:0007669"/>
    <property type="project" value="TreeGrafter"/>
</dbReference>
<comment type="similarity">
    <text evidence="1">Belongs to the glycosyltransferase 34 family.</text>
</comment>
<dbReference type="STRING" id="225359.A0A2S4PVP2"/>
<keyword evidence="6" id="KW-1185">Reference proteome</keyword>
<dbReference type="OrthoDB" id="205108at2759"/>
<dbReference type="GO" id="GO:0006487">
    <property type="term" value="P:protein N-linked glycosylation"/>
    <property type="evidence" value="ECO:0007669"/>
    <property type="project" value="TreeGrafter"/>
</dbReference>
<dbReference type="FunFam" id="3.90.550.10:FF:000149">
    <property type="entry name" value="Alpha-1,6-mannosyltransferase subunit"/>
    <property type="match status" value="1"/>
</dbReference>
<dbReference type="Gene3D" id="3.90.550.10">
    <property type="entry name" value="Spore Coat Polysaccharide Biosynthesis Protein SpsA, Chain A"/>
    <property type="match status" value="1"/>
</dbReference>
<evidence type="ECO:0000256" key="3">
    <source>
        <dbReference type="ARBA" id="ARBA00022679"/>
    </source>
</evidence>
<dbReference type="InterPro" id="IPR029044">
    <property type="entry name" value="Nucleotide-diphossugar_trans"/>
</dbReference>
<keyword evidence="4" id="KW-0472">Membrane</keyword>